<keyword evidence="12" id="KW-1185">Reference proteome</keyword>
<comment type="subcellular location">
    <subcellularLocation>
        <location evidence="7">Endomembrane system</location>
        <topology evidence="7">Single-pass membrane protein</topology>
    </subcellularLocation>
    <subcellularLocation>
        <location evidence="1 8">Membrane</location>
        <topology evidence="1 8">Single-pass type I membrane protein</topology>
    </subcellularLocation>
</comment>
<dbReference type="SUPFAM" id="SSF101576">
    <property type="entry name" value="Supernatant protein factor (SPF), C-terminal domain"/>
    <property type="match status" value="1"/>
</dbReference>
<organism evidence="11 12">
    <name type="scientific">Reticulomyxa filosa</name>
    <dbReference type="NCBI Taxonomy" id="46433"/>
    <lineage>
        <taxon>Eukaryota</taxon>
        <taxon>Sar</taxon>
        <taxon>Rhizaria</taxon>
        <taxon>Retaria</taxon>
        <taxon>Foraminifera</taxon>
        <taxon>Monothalamids</taxon>
        <taxon>Reticulomyxidae</taxon>
        <taxon>Reticulomyxa</taxon>
    </lineage>
</organism>
<dbReference type="InterPro" id="IPR009038">
    <property type="entry name" value="GOLD_dom"/>
</dbReference>
<keyword evidence="5" id="KW-1133">Transmembrane helix</keyword>
<dbReference type="AlphaFoldDB" id="X6NAM7"/>
<gene>
    <name evidence="11" type="ORF">RFI_14251</name>
</gene>
<dbReference type="Pfam" id="PF01105">
    <property type="entry name" value="EMP24_GP25L"/>
    <property type="match status" value="1"/>
</dbReference>
<dbReference type="SMART" id="SM01190">
    <property type="entry name" value="EMP24_GP25L"/>
    <property type="match status" value="1"/>
</dbReference>
<dbReference type="PANTHER" id="PTHR22811">
    <property type="entry name" value="TRANSMEMBRANE EMP24 DOMAIN-CONTAINING PROTEIN"/>
    <property type="match status" value="1"/>
</dbReference>
<evidence type="ECO:0000313" key="12">
    <source>
        <dbReference type="Proteomes" id="UP000023152"/>
    </source>
</evidence>
<evidence type="ECO:0000256" key="5">
    <source>
        <dbReference type="ARBA" id="ARBA00022989"/>
    </source>
</evidence>
<dbReference type="Proteomes" id="UP000023152">
    <property type="component" value="Unassembled WGS sequence"/>
</dbReference>
<evidence type="ECO:0000256" key="1">
    <source>
        <dbReference type="ARBA" id="ARBA00004479"/>
    </source>
</evidence>
<dbReference type="InterPro" id="IPR036598">
    <property type="entry name" value="GOLD_dom_sf"/>
</dbReference>
<dbReference type="EMBL" id="ASPP01010351">
    <property type="protein sequence ID" value="ETO22938.1"/>
    <property type="molecule type" value="Genomic_DNA"/>
</dbReference>
<dbReference type="PROSITE" id="PS50866">
    <property type="entry name" value="GOLD"/>
    <property type="match status" value="1"/>
</dbReference>
<dbReference type="OrthoDB" id="5976732at2759"/>
<keyword evidence="3 8" id="KW-0812">Transmembrane</keyword>
<comment type="similarity">
    <text evidence="2 8">Belongs to the EMP24/GP25L family.</text>
</comment>
<evidence type="ECO:0000256" key="3">
    <source>
        <dbReference type="ARBA" id="ARBA00022692"/>
    </source>
</evidence>
<evidence type="ECO:0000256" key="4">
    <source>
        <dbReference type="ARBA" id="ARBA00022729"/>
    </source>
</evidence>
<sequence length="212" mass="24806">MNSLPWLVIFIILLWDNPCSFAKPQFVEIWSGKEECFYEHYNTGEPIEFLYVVRHGGRHDIEMRLFDPMNRMIERRVTNKYDRYYLPSALASGMYKICLNNAMSRWTNKVAGIELLGNHRMAIEHYNNLAKQRNLGKITDDVLQIVQQMDTVEDMQAVGMDVEEAFWEEIMSSSSTVAYMTMIEGTALFLTYVFQIRQIRLWFKGGKEGFGV</sequence>
<dbReference type="InterPro" id="IPR015720">
    <property type="entry name" value="Emp24-like"/>
</dbReference>
<name>X6NAM7_RETFI</name>
<evidence type="ECO:0000256" key="9">
    <source>
        <dbReference type="SAM" id="SignalP"/>
    </source>
</evidence>
<evidence type="ECO:0000256" key="7">
    <source>
        <dbReference type="ARBA" id="ARBA00037847"/>
    </source>
</evidence>
<proteinExistence type="inferred from homology"/>
<evidence type="ECO:0000259" key="10">
    <source>
        <dbReference type="PROSITE" id="PS50866"/>
    </source>
</evidence>
<feature type="chain" id="PRO_5004975593" description="GOLD domain-containing protein" evidence="9">
    <location>
        <begin position="23"/>
        <end position="212"/>
    </location>
</feature>
<feature type="signal peptide" evidence="9">
    <location>
        <begin position="1"/>
        <end position="22"/>
    </location>
</feature>
<keyword evidence="6" id="KW-0472">Membrane</keyword>
<keyword evidence="4 9" id="KW-0732">Signal</keyword>
<feature type="domain" description="GOLD" evidence="10">
    <location>
        <begin position="34"/>
        <end position="129"/>
    </location>
</feature>
<dbReference type="GO" id="GO:0012505">
    <property type="term" value="C:endomembrane system"/>
    <property type="evidence" value="ECO:0007669"/>
    <property type="project" value="UniProtKB-SubCell"/>
</dbReference>
<accession>X6NAM7</accession>
<evidence type="ECO:0000256" key="2">
    <source>
        <dbReference type="ARBA" id="ARBA00007104"/>
    </source>
</evidence>
<reference evidence="11 12" key="1">
    <citation type="journal article" date="2013" name="Curr. Biol.">
        <title>The Genome of the Foraminiferan Reticulomyxa filosa.</title>
        <authorList>
            <person name="Glockner G."/>
            <person name="Hulsmann N."/>
            <person name="Schleicher M."/>
            <person name="Noegel A.A."/>
            <person name="Eichinger L."/>
            <person name="Gallinger C."/>
            <person name="Pawlowski J."/>
            <person name="Sierra R."/>
            <person name="Euteneuer U."/>
            <person name="Pillet L."/>
            <person name="Moustafa A."/>
            <person name="Platzer M."/>
            <person name="Groth M."/>
            <person name="Szafranski K."/>
            <person name="Schliwa M."/>
        </authorList>
    </citation>
    <scope>NUCLEOTIDE SEQUENCE [LARGE SCALE GENOMIC DNA]</scope>
</reference>
<dbReference type="GO" id="GO:0016020">
    <property type="term" value="C:membrane"/>
    <property type="evidence" value="ECO:0007669"/>
    <property type="project" value="UniProtKB-SubCell"/>
</dbReference>
<evidence type="ECO:0000256" key="8">
    <source>
        <dbReference type="RuleBase" id="RU003827"/>
    </source>
</evidence>
<evidence type="ECO:0000313" key="11">
    <source>
        <dbReference type="EMBL" id="ETO22938.1"/>
    </source>
</evidence>
<evidence type="ECO:0000256" key="6">
    <source>
        <dbReference type="ARBA" id="ARBA00023136"/>
    </source>
</evidence>
<comment type="caution">
    <text evidence="11">The sequence shown here is derived from an EMBL/GenBank/DDBJ whole genome shotgun (WGS) entry which is preliminary data.</text>
</comment>
<protein>
    <recommendedName>
        <fullName evidence="10">GOLD domain-containing protein</fullName>
    </recommendedName>
</protein>